<dbReference type="STRING" id="763665.A0A2G5BBZ7"/>
<dbReference type="OrthoDB" id="5598257at2759"/>
<dbReference type="AlphaFoldDB" id="A0A2G5BBZ7"/>
<evidence type="ECO:0000256" key="2">
    <source>
        <dbReference type="SAM" id="SignalP"/>
    </source>
</evidence>
<name>A0A2G5BBZ7_COERN</name>
<dbReference type="EMBL" id="KZ303499">
    <property type="protein sequence ID" value="PIA16539.1"/>
    <property type="molecule type" value="Genomic_DNA"/>
</dbReference>
<feature type="signal peptide" evidence="2">
    <location>
        <begin position="1"/>
        <end position="22"/>
    </location>
</feature>
<feature type="chain" id="PRO_5013673564" evidence="2">
    <location>
        <begin position="23"/>
        <end position="313"/>
    </location>
</feature>
<keyword evidence="2" id="KW-0732">Signal</keyword>
<dbReference type="Proteomes" id="UP000242474">
    <property type="component" value="Unassembled WGS sequence"/>
</dbReference>
<proteinExistence type="predicted"/>
<feature type="compositionally biased region" description="Basic and acidic residues" evidence="1">
    <location>
        <begin position="160"/>
        <end position="212"/>
    </location>
</feature>
<gene>
    <name evidence="3" type="ORF">COEREDRAFT_86931</name>
</gene>
<feature type="region of interest" description="Disordered" evidence="1">
    <location>
        <begin position="70"/>
        <end position="243"/>
    </location>
</feature>
<evidence type="ECO:0000313" key="3">
    <source>
        <dbReference type="EMBL" id="PIA16539.1"/>
    </source>
</evidence>
<feature type="compositionally biased region" description="Basic and acidic residues" evidence="1">
    <location>
        <begin position="84"/>
        <end position="99"/>
    </location>
</feature>
<protein>
    <submittedName>
        <fullName evidence="3">Uncharacterized protein</fullName>
    </submittedName>
</protein>
<accession>A0A2G5BBZ7</accession>
<keyword evidence="4" id="KW-1185">Reference proteome</keyword>
<feature type="compositionally biased region" description="Acidic residues" evidence="1">
    <location>
        <begin position="149"/>
        <end position="159"/>
    </location>
</feature>
<feature type="compositionally biased region" description="Acidic residues" evidence="1">
    <location>
        <begin position="111"/>
        <end position="128"/>
    </location>
</feature>
<sequence>MKVSSFVFVFAICVVSVYPGSATDVIPSRSHDISLIPGLADRGPMVYETFRMPLMFQRKVDKIDPANPVAAAATDPNEAAMRIKSRDLVPTDRPGIRPDLHRHRHSGNGRDDDDDDDADADNNGEDETDSKANARSKNSGSRKSKDENSDSDDSDDKEDSDSKSSKKHKGGADDKTKSKKNQNENEKNNKDKTKDKNKDKDNGKNTDKDSKSSKSGKKAHIGLDGKKVDDEDSEKSEAIRKNNLRVQHVKARQRKWRTGKPKYNYRQALAGWKEVGPMYYYKGKYANSANALHSIAPFIMAAVLSASSAFLAF</sequence>
<feature type="compositionally biased region" description="Basic and acidic residues" evidence="1">
    <location>
        <begin position="221"/>
        <end position="240"/>
    </location>
</feature>
<organism evidence="3 4">
    <name type="scientific">Coemansia reversa (strain ATCC 12441 / NRRL 1564)</name>
    <dbReference type="NCBI Taxonomy" id="763665"/>
    <lineage>
        <taxon>Eukaryota</taxon>
        <taxon>Fungi</taxon>
        <taxon>Fungi incertae sedis</taxon>
        <taxon>Zoopagomycota</taxon>
        <taxon>Kickxellomycotina</taxon>
        <taxon>Kickxellomycetes</taxon>
        <taxon>Kickxellales</taxon>
        <taxon>Kickxellaceae</taxon>
        <taxon>Coemansia</taxon>
    </lineage>
</organism>
<evidence type="ECO:0000256" key="1">
    <source>
        <dbReference type="SAM" id="MobiDB-lite"/>
    </source>
</evidence>
<evidence type="ECO:0000313" key="4">
    <source>
        <dbReference type="Proteomes" id="UP000242474"/>
    </source>
</evidence>
<reference evidence="3 4" key="1">
    <citation type="journal article" date="2015" name="Genome Biol. Evol.">
        <title>Phylogenomic analyses indicate that early fungi evolved digesting cell walls of algal ancestors of land plants.</title>
        <authorList>
            <person name="Chang Y."/>
            <person name="Wang S."/>
            <person name="Sekimoto S."/>
            <person name="Aerts A.L."/>
            <person name="Choi C."/>
            <person name="Clum A."/>
            <person name="LaButti K.M."/>
            <person name="Lindquist E.A."/>
            <person name="Yee Ngan C."/>
            <person name="Ohm R.A."/>
            <person name="Salamov A.A."/>
            <person name="Grigoriev I.V."/>
            <person name="Spatafora J.W."/>
            <person name="Berbee M.L."/>
        </authorList>
    </citation>
    <scope>NUCLEOTIDE SEQUENCE [LARGE SCALE GENOMIC DNA]</scope>
    <source>
        <strain evidence="3 4">NRRL 1564</strain>
    </source>
</reference>
<feature type="compositionally biased region" description="Polar residues" evidence="1">
    <location>
        <begin position="131"/>
        <end position="141"/>
    </location>
</feature>